<dbReference type="Proteomes" id="UP000280197">
    <property type="component" value="Chromosome"/>
</dbReference>
<dbReference type="AlphaFoldDB" id="A0A3Q9C433"/>
<dbReference type="KEGG" id="saqu:EJC51_47475"/>
<dbReference type="KEGG" id="saqu:EJC51_00070"/>
<keyword evidence="3" id="KW-1185">Reference proteome</keyword>
<evidence type="ECO:0000313" key="2">
    <source>
        <dbReference type="EMBL" id="AZP22993.1"/>
    </source>
</evidence>
<protein>
    <submittedName>
        <fullName evidence="2">Uncharacterized protein</fullName>
    </submittedName>
</protein>
<sequence>MTDPEYAPIPTTPAAVASAVLAAIEARPDAFAMNHWAHLPHTTRLAPTQAPACGPTLCAAGWAAHVTGWTLVSLPDDEQAEIIGDGDGDTYTTRTSIYAERGEERRLIRDVAAEALGLTPSETFWYDTPPTALHLLREIAGR</sequence>
<dbReference type="RefSeq" id="WP_126269099.1">
    <property type="nucleotide sequence ID" value="NZ_CP034463.1"/>
</dbReference>
<dbReference type="EMBL" id="CP034463">
    <property type="protein sequence ID" value="AZP14711.1"/>
    <property type="molecule type" value="Genomic_DNA"/>
</dbReference>
<accession>A0A3Q9C433</accession>
<name>A0A3Q9C433_9ACTN</name>
<evidence type="ECO:0000313" key="3">
    <source>
        <dbReference type="Proteomes" id="UP000280197"/>
    </source>
</evidence>
<evidence type="ECO:0000313" key="1">
    <source>
        <dbReference type="EMBL" id="AZP14711.1"/>
    </source>
</evidence>
<organism evidence="2 3">
    <name type="scientific">Streptomyces aquilus</name>
    <dbReference type="NCBI Taxonomy" id="2548456"/>
    <lineage>
        <taxon>Bacteria</taxon>
        <taxon>Bacillati</taxon>
        <taxon>Actinomycetota</taxon>
        <taxon>Actinomycetes</taxon>
        <taxon>Kitasatosporales</taxon>
        <taxon>Streptomycetaceae</taxon>
        <taxon>Streptomyces</taxon>
    </lineage>
</organism>
<dbReference type="EMBL" id="CP034463">
    <property type="protein sequence ID" value="AZP22993.1"/>
    <property type="molecule type" value="Genomic_DNA"/>
</dbReference>
<proteinExistence type="predicted"/>
<gene>
    <name evidence="1" type="ORF">EJC51_00070</name>
    <name evidence="2" type="ORF">EJC51_47475</name>
</gene>
<reference evidence="2 3" key="1">
    <citation type="submission" date="2018-12" db="EMBL/GenBank/DDBJ databases">
        <authorList>
            <person name="Li K."/>
        </authorList>
    </citation>
    <scope>NUCLEOTIDE SEQUENCE [LARGE SCALE GENOMIC DNA]</scope>
    <source>
        <strain evidence="3">CR22</strain>
        <strain evidence="2">GGCR-6</strain>
    </source>
</reference>